<reference evidence="1 2" key="1">
    <citation type="submission" date="2018-06" db="EMBL/GenBank/DDBJ databases">
        <authorList>
            <consortium name="Pathogen Informatics"/>
            <person name="Doyle S."/>
        </authorList>
    </citation>
    <scope>NUCLEOTIDE SEQUENCE [LARGE SCALE GENOMIC DNA]</scope>
    <source>
        <strain evidence="1 2">NCTC10736</strain>
    </source>
</reference>
<name>A0A380BX30_9GAMM</name>
<dbReference type="AlphaFoldDB" id="A0A380BX30"/>
<organism evidence="1 2">
    <name type="scientific">Shewanella morhuae</name>
    <dbReference type="NCBI Taxonomy" id="365591"/>
    <lineage>
        <taxon>Bacteria</taxon>
        <taxon>Pseudomonadati</taxon>
        <taxon>Pseudomonadota</taxon>
        <taxon>Gammaproteobacteria</taxon>
        <taxon>Alteromonadales</taxon>
        <taxon>Shewanellaceae</taxon>
        <taxon>Shewanella</taxon>
    </lineage>
</organism>
<dbReference type="Proteomes" id="UP000255061">
    <property type="component" value="Unassembled WGS sequence"/>
</dbReference>
<dbReference type="Gene3D" id="2.60.120.380">
    <property type="match status" value="1"/>
</dbReference>
<gene>
    <name evidence="1" type="ORF">NCTC10736_03945</name>
</gene>
<accession>A0A380BX30</accession>
<dbReference type="EMBL" id="UGYV01000004">
    <property type="protein sequence ID" value="SUJ08617.1"/>
    <property type="molecule type" value="Genomic_DNA"/>
</dbReference>
<evidence type="ECO:0000313" key="2">
    <source>
        <dbReference type="Proteomes" id="UP000255061"/>
    </source>
</evidence>
<evidence type="ECO:0000313" key="1">
    <source>
        <dbReference type="EMBL" id="SUJ08617.1"/>
    </source>
</evidence>
<proteinExistence type="predicted"/>
<protein>
    <submittedName>
        <fullName evidence="1">Uncharacterized protein conserved in bacteria</fullName>
    </submittedName>
</protein>
<sequence>METFEQRLLEHEGILEGRYELFLDALNGQGSWWESIIASISSLAGVFDGIREWFQAKAIEQLATLVSNPPTISNYMEHKTRIDNWVLEGRKLLFVAHSQGNLFVNAAHDYAKNKVPTNSLKVIHIAPASPILNGQHTLADLDLVINGLRLVGSVAEITDNIPGYLSRPTGSNGKKDALGHGLLEIYLNQELAISNRVKNQINSALDSLEFPPSIASSGYFTVTLKWDGAGDVDLHVFEPDNSHVYFSSPQGTSGYLDVDNTRKEGPEHYFASCDSSTLQIGQYKIGVANYSRADGRKATVQVASWNNGVLGTKSVTLGVPTGSTPAQYLFSVLISQDMETGKYSVSVN</sequence>